<sequence>MFWRMWLRDPAYDNRKVENFDNIYDLAIQMGLKQKDIADLCGVSPPNISHWKNNNKKDKPTYTQIKPLHVKIGIGRITPEFKPLPEGARVYPAYYSFIMGIIMVSLFCCLVAVIWVLSVEPCFRDWTICKQLTWSDMIQYGIIEMKEKIVVK</sequence>
<evidence type="ECO:0000313" key="4">
    <source>
        <dbReference type="Proteomes" id="UP000050463"/>
    </source>
</evidence>
<accession>A0A837NZE1</accession>
<dbReference type="Gene3D" id="1.10.260.40">
    <property type="entry name" value="lambda repressor-like DNA-binding domains"/>
    <property type="match status" value="1"/>
</dbReference>
<dbReference type="Proteomes" id="UP000050463">
    <property type="component" value="Unassembled WGS sequence"/>
</dbReference>
<reference evidence="3 4" key="1">
    <citation type="submission" date="2015-08" db="EMBL/GenBank/DDBJ databases">
        <title>Draft Genome Sequence of Vibrio splendidus UCD-SED7.</title>
        <authorList>
            <person name="Lee R.D."/>
            <person name="Lang J.M."/>
            <person name="Coil D.A."/>
            <person name="Jospin G."/>
            <person name="Eisen J.A."/>
        </authorList>
    </citation>
    <scope>NUCLEOTIDE SEQUENCE [LARGE SCALE GENOMIC DNA]</scope>
    <source>
        <strain evidence="3 4">UCD-SED7</strain>
    </source>
</reference>
<gene>
    <name evidence="3" type="ORF">AN168_07075</name>
</gene>
<dbReference type="GO" id="GO:0003677">
    <property type="term" value="F:DNA binding"/>
    <property type="evidence" value="ECO:0007669"/>
    <property type="project" value="InterPro"/>
</dbReference>
<feature type="transmembrane region" description="Helical" evidence="1">
    <location>
        <begin position="93"/>
        <end position="117"/>
    </location>
</feature>
<proteinExistence type="predicted"/>
<protein>
    <recommendedName>
        <fullName evidence="2">HTH cro/C1-type domain-containing protein</fullName>
    </recommendedName>
</protein>
<name>A0A837NZE1_VIBSP</name>
<dbReference type="SUPFAM" id="SSF47413">
    <property type="entry name" value="lambda repressor-like DNA-binding domains"/>
    <property type="match status" value="1"/>
</dbReference>
<dbReference type="Pfam" id="PF01381">
    <property type="entry name" value="HTH_3"/>
    <property type="match status" value="1"/>
</dbReference>
<dbReference type="InterPro" id="IPR010982">
    <property type="entry name" value="Lambda_DNA-bd_dom_sf"/>
</dbReference>
<comment type="caution">
    <text evidence="3">The sequence shown here is derived from an EMBL/GenBank/DDBJ whole genome shotgun (WGS) entry which is preliminary data.</text>
</comment>
<keyword evidence="1" id="KW-0472">Membrane</keyword>
<feature type="domain" description="HTH cro/C1-type" evidence="2">
    <location>
        <begin position="26"/>
        <end position="65"/>
    </location>
</feature>
<dbReference type="EMBL" id="LIZK01000002">
    <property type="protein sequence ID" value="KPL95398.1"/>
    <property type="molecule type" value="Genomic_DNA"/>
</dbReference>
<evidence type="ECO:0000256" key="1">
    <source>
        <dbReference type="SAM" id="Phobius"/>
    </source>
</evidence>
<dbReference type="AlphaFoldDB" id="A0A837NZE1"/>
<dbReference type="RefSeq" id="WP_152960510.1">
    <property type="nucleotide sequence ID" value="NZ_LIZK01000002.1"/>
</dbReference>
<dbReference type="CDD" id="cd00093">
    <property type="entry name" value="HTH_XRE"/>
    <property type="match status" value="1"/>
</dbReference>
<evidence type="ECO:0000313" key="3">
    <source>
        <dbReference type="EMBL" id="KPL95398.1"/>
    </source>
</evidence>
<keyword evidence="1" id="KW-0812">Transmembrane</keyword>
<keyword evidence="1" id="KW-1133">Transmembrane helix</keyword>
<dbReference type="InterPro" id="IPR001387">
    <property type="entry name" value="Cro/C1-type_HTH"/>
</dbReference>
<organism evidence="3 4">
    <name type="scientific">Vibrio splendidus</name>
    <dbReference type="NCBI Taxonomy" id="29497"/>
    <lineage>
        <taxon>Bacteria</taxon>
        <taxon>Pseudomonadati</taxon>
        <taxon>Pseudomonadota</taxon>
        <taxon>Gammaproteobacteria</taxon>
        <taxon>Vibrionales</taxon>
        <taxon>Vibrionaceae</taxon>
        <taxon>Vibrio</taxon>
    </lineage>
</organism>
<evidence type="ECO:0000259" key="2">
    <source>
        <dbReference type="Pfam" id="PF01381"/>
    </source>
</evidence>